<accession>A0A8H8DB78</accession>
<keyword evidence="10" id="KW-1185">Reference proteome</keyword>
<dbReference type="GO" id="GO:0031145">
    <property type="term" value="P:anaphase-promoting complex-dependent catabolic process"/>
    <property type="evidence" value="ECO:0007669"/>
    <property type="project" value="TreeGrafter"/>
</dbReference>
<dbReference type="SUPFAM" id="SSF48452">
    <property type="entry name" value="TPR-like"/>
    <property type="match status" value="2"/>
</dbReference>
<dbReference type="Pfam" id="PF12895">
    <property type="entry name" value="ANAPC3"/>
    <property type="match status" value="1"/>
</dbReference>
<name>A0A8H8DB78_9ASCO</name>
<feature type="repeat" description="TPR" evidence="7">
    <location>
        <begin position="195"/>
        <end position="228"/>
    </location>
</feature>
<dbReference type="GO" id="GO:0016567">
    <property type="term" value="P:protein ubiquitination"/>
    <property type="evidence" value="ECO:0007669"/>
    <property type="project" value="TreeGrafter"/>
</dbReference>
<dbReference type="GO" id="GO:0005680">
    <property type="term" value="C:anaphase-promoting complex"/>
    <property type="evidence" value="ECO:0007669"/>
    <property type="project" value="UniProtKB-ARBA"/>
</dbReference>
<reference evidence="9 10" key="1">
    <citation type="submission" date="2020-12" db="EMBL/GenBank/DDBJ databases">
        <title>Effect of drift, selection, and recombination on the evolution of hybrid genomes in Candida yeast pathogens.</title>
        <authorList>
            <person name="Mixao V."/>
            <person name="Ksiezopolska E."/>
            <person name="Saus E."/>
            <person name="Boekhout T."/>
            <person name="Gacser A."/>
            <person name="Gabaldon T."/>
        </authorList>
    </citation>
    <scope>NUCLEOTIDE SEQUENCE [LARGE SCALE GENOMIC DNA]</scope>
    <source>
        <strain evidence="9 10">BP57</strain>
    </source>
</reference>
<keyword evidence="4" id="KW-0833">Ubl conjugation pathway</keyword>
<proteinExistence type="predicted"/>
<feature type="repeat" description="TPR" evidence="7">
    <location>
        <begin position="402"/>
        <end position="435"/>
    </location>
</feature>
<dbReference type="Pfam" id="PF07719">
    <property type="entry name" value="TPR_2"/>
    <property type="match status" value="1"/>
</dbReference>
<dbReference type="Proteomes" id="UP000669133">
    <property type="component" value="Unassembled WGS sequence"/>
</dbReference>
<evidence type="ECO:0000313" key="10">
    <source>
        <dbReference type="Proteomes" id="UP000669133"/>
    </source>
</evidence>
<dbReference type="GO" id="GO:0005737">
    <property type="term" value="C:cytoplasm"/>
    <property type="evidence" value="ECO:0007669"/>
    <property type="project" value="TreeGrafter"/>
</dbReference>
<dbReference type="PANTHER" id="PTHR12558">
    <property type="entry name" value="CELL DIVISION CYCLE 16,23,27"/>
    <property type="match status" value="1"/>
</dbReference>
<dbReference type="Gene3D" id="1.25.40.10">
    <property type="entry name" value="Tetratricopeptide repeat domain"/>
    <property type="match status" value="1"/>
</dbReference>
<dbReference type="InterPro" id="IPR019734">
    <property type="entry name" value="TPR_rpt"/>
</dbReference>
<evidence type="ECO:0000256" key="5">
    <source>
        <dbReference type="ARBA" id="ARBA00022803"/>
    </source>
</evidence>
<evidence type="ECO:0000313" key="9">
    <source>
        <dbReference type="EMBL" id="KAG5420098.1"/>
    </source>
</evidence>
<evidence type="ECO:0000256" key="7">
    <source>
        <dbReference type="PROSITE-ProRule" id="PRU00339"/>
    </source>
</evidence>
<dbReference type="Pfam" id="PF13432">
    <property type="entry name" value="TPR_16"/>
    <property type="match status" value="1"/>
</dbReference>
<dbReference type="SMART" id="SM00028">
    <property type="entry name" value="TPR"/>
    <property type="match status" value="7"/>
</dbReference>
<keyword evidence="2" id="KW-0677">Repeat</keyword>
<dbReference type="RefSeq" id="XP_067549214.1">
    <property type="nucleotide sequence ID" value="XM_067690782.1"/>
</dbReference>
<evidence type="ECO:0000256" key="6">
    <source>
        <dbReference type="ARBA" id="ARBA00023306"/>
    </source>
</evidence>
<dbReference type="PANTHER" id="PTHR12558:SF9">
    <property type="entry name" value="CELL DIVISION CYCLE PROTEIN 16 HOMOLOG"/>
    <property type="match status" value="1"/>
</dbReference>
<keyword evidence="5 7" id="KW-0802">TPR repeat</keyword>
<dbReference type="InterPro" id="IPR011990">
    <property type="entry name" value="TPR-like_helical_dom_sf"/>
</dbReference>
<feature type="repeat" description="TPR" evidence="7">
    <location>
        <begin position="539"/>
        <end position="572"/>
    </location>
</feature>
<dbReference type="GO" id="GO:0045842">
    <property type="term" value="P:positive regulation of mitotic metaphase/anaphase transition"/>
    <property type="evidence" value="ECO:0007669"/>
    <property type="project" value="TreeGrafter"/>
</dbReference>
<keyword evidence="3" id="KW-0498">Mitosis</keyword>
<feature type="region of interest" description="Disordered" evidence="8">
    <location>
        <begin position="26"/>
        <end position="47"/>
    </location>
</feature>
<dbReference type="InterPro" id="IPR013105">
    <property type="entry name" value="TPR_2"/>
</dbReference>
<dbReference type="GeneID" id="93650607"/>
<dbReference type="PROSITE" id="PS50005">
    <property type="entry name" value="TPR"/>
    <property type="match status" value="4"/>
</dbReference>
<dbReference type="GO" id="GO:0051301">
    <property type="term" value="P:cell division"/>
    <property type="evidence" value="ECO:0007669"/>
    <property type="project" value="UniProtKB-KW"/>
</dbReference>
<evidence type="ECO:0000256" key="2">
    <source>
        <dbReference type="ARBA" id="ARBA00022737"/>
    </source>
</evidence>
<feature type="repeat" description="TPR" evidence="7">
    <location>
        <begin position="368"/>
        <end position="401"/>
    </location>
</feature>
<keyword evidence="1" id="KW-0132">Cell division</keyword>
<protein>
    <submittedName>
        <fullName evidence="9">CDC16</fullName>
    </submittedName>
</protein>
<evidence type="ECO:0000256" key="3">
    <source>
        <dbReference type="ARBA" id="ARBA00022776"/>
    </source>
</evidence>
<dbReference type="Pfam" id="PF13181">
    <property type="entry name" value="TPR_8"/>
    <property type="match status" value="1"/>
</dbReference>
<dbReference type="EMBL" id="JAEOAQ010000002">
    <property type="protein sequence ID" value="KAG5420098.1"/>
    <property type="molecule type" value="Genomic_DNA"/>
</dbReference>
<gene>
    <name evidence="9" type="ORF">I9W82_001978</name>
</gene>
<evidence type="ECO:0000256" key="1">
    <source>
        <dbReference type="ARBA" id="ARBA00022618"/>
    </source>
</evidence>
<evidence type="ECO:0000256" key="8">
    <source>
        <dbReference type="SAM" id="MobiDB-lite"/>
    </source>
</evidence>
<sequence length="590" mass="67438">MGQNQKTPQQHNSTLYISPMLNRRKEIFKTPPNPASKQPKLFESPSSSNKSSFFNLDRSSHNLTVQSKSDDSLVGVSDVLTPIDRLRLWRHDAITQHQYKTAEFLSDKILDITHDSNDAFWLAQVYFNQGNYLRCKDLVLCNEEFAKSIICRYLAGYSLIKLELWDEALDIIGETNPFDKDDRLKNDDGGVKLEASMCYLRGLIYSAQSNFEKAKECFKEALRADVKCYEAFDELISNNLMTPNEEWDFVTNELNYHEVDSNDDLIRLLYTTKLSKYLNQDKFNEAEHILREEYDLNDNCDLMLSQADQLYVQSNFDACLNLCEKILEKDQYNFDVLPNYLSCLYELGGRNKLFYKSHQLAEFHPSNPMTWLAIGTYYLSISKINEARKYFSKATILNPNFGQAWIGFAHTFAAEGEYESAINAYAYAARLFPGSHLPMLFLGSTNVKLGNLNLAEEYLKNAYHFNQHCELTLNELGVLYFHKNNLITAESYLNAALKIANRSSKTWVSIMTNLGHVLRKQGKLLSALSIFHEIYGNDANIASTIGLIHMKLGEFAEAIENLHNALAIEPTNQIAKDLLDRALKEAITSG</sequence>
<comment type="caution">
    <text evidence="9">The sequence shown here is derived from an EMBL/GenBank/DDBJ whole genome shotgun (WGS) entry which is preliminary data.</text>
</comment>
<keyword evidence="6" id="KW-0131">Cell cycle</keyword>
<organism evidence="9 10">
    <name type="scientific">Candida metapsilosis</name>
    <dbReference type="NCBI Taxonomy" id="273372"/>
    <lineage>
        <taxon>Eukaryota</taxon>
        <taxon>Fungi</taxon>
        <taxon>Dikarya</taxon>
        <taxon>Ascomycota</taxon>
        <taxon>Saccharomycotina</taxon>
        <taxon>Pichiomycetes</taxon>
        <taxon>Debaryomycetaceae</taxon>
        <taxon>Candida/Lodderomyces clade</taxon>
        <taxon>Candida</taxon>
    </lineage>
</organism>
<dbReference type="OrthoDB" id="10006270at2759"/>
<dbReference type="AlphaFoldDB" id="A0A8H8DB78"/>
<evidence type="ECO:0000256" key="4">
    <source>
        <dbReference type="ARBA" id="ARBA00022786"/>
    </source>
</evidence>